<evidence type="ECO:0000256" key="1">
    <source>
        <dbReference type="SAM" id="Phobius"/>
    </source>
</evidence>
<reference evidence="2" key="1">
    <citation type="submission" date="2009-07" db="EMBL/GenBank/DDBJ databases">
        <authorList>
            <consortium name="US DOE Joint Genome Institute (JGI-PGF)"/>
            <person name="Lucas S."/>
            <person name="Copeland A."/>
            <person name="Lapidus A."/>
            <person name="Glavina del Rio T."/>
            <person name="Tice H."/>
            <person name="Bruce D."/>
            <person name="Goodwin L."/>
            <person name="Pitluck S."/>
            <person name="Larimer F."/>
            <person name="Land M.L."/>
            <person name="Mouttaki H."/>
            <person name="He Z."/>
            <person name="Zhou J."/>
            <person name="Hemme C.L."/>
        </authorList>
    </citation>
    <scope>NUCLEOTIDE SEQUENCE [LARGE SCALE GENOMIC DNA]</scope>
    <source>
        <strain evidence="2">DSM 2782</strain>
    </source>
</reference>
<dbReference type="OrthoDB" id="4377018at2"/>
<comment type="caution">
    <text evidence="2">The sequence shown here is derived from an EMBL/GenBank/DDBJ whole genome shotgun (WGS) entry which is preliminary data.</text>
</comment>
<feature type="transmembrane region" description="Helical" evidence="1">
    <location>
        <begin position="12"/>
        <end position="30"/>
    </location>
</feature>
<evidence type="ECO:0008006" key="4">
    <source>
        <dbReference type="Google" id="ProtNLM"/>
    </source>
</evidence>
<evidence type="ECO:0000313" key="3">
    <source>
        <dbReference type="Proteomes" id="UP000003860"/>
    </source>
</evidence>
<protein>
    <recommendedName>
        <fullName evidence="4">Zinc-ribbon domain-containing protein</fullName>
    </recommendedName>
</protein>
<dbReference type="Proteomes" id="UP000003860">
    <property type="component" value="Unassembled WGS sequence"/>
</dbReference>
<evidence type="ECO:0000313" key="2">
    <source>
        <dbReference type="EMBL" id="EGD46925.1"/>
    </source>
</evidence>
<accession>F1TEY7</accession>
<dbReference type="STRING" id="588581.Cpap_1120"/>
<reference evidence="2" key="2">
    <citation type="submission" date="2011-01" db="EMBL/GenBank/DDBJ databases">
        <title>The Non-contiguous Finished genome of Clostridium papyrosolvens.</title>
        <authorList>
            <person name="Lucas S."/>
            <person name="Copeland A."/>
            <person name="Lapidus A."/>
            <person name="Cheng J.-F."/>
            <person name="Goodwin L."/>
            <person name="Pitluck S."/>
            <person name="Misra M."/>
            <person name="Chertkov O."/>
            <person name="Detter J.C."/>
            <person name="Han C."/>
            <person name="Tapia R."/>
            <person name="Land M."/>
            <person name="Hauser L."/>
            <person name="Kyrpides N."/>
            <person name="Ivanova N."/>
            <person name="Pagani I."/>
            <person name="Mouttaki H."/>
            <person name="He Z."/>
            <person name="Zhou J."/>
            <person name="Hemme C.L."/>
            <person name="Woyke T."/>
        </authorList>
    </citation>
    <scope>NUCLEOTIDE SEQUENCE [LARGE SCALE GENOMIC DNA]</scope>
    <source>
        <strain evidence="2">DSM 2782</strain>
    </source>
</reference>
<keyword evidence="1" id="KW-1133">Transmembrane helix</keyword>
<keyword evidence="3" id="KW-1185">Reference proteome</keyword>
<sequence>MKHKLNMLEPAIKIFRVIFVFSVFSVILYVCRYRELAILFLGIILFLLLIIIIGVAIELKQDNYLVNRHYQLRNEAKRLGKCYECEYCGARFVEKSSFCPICGKTLKT</sequence>
<dbReference type="eggNOG" id="ENOG5033Z7R">
    <property type="taxonomic scope" value="Bacteria"/>
</dbReference>
<keyword evidence="1" id="KW-0812">Transmembrane</keyword>
<proteinExistence type="predicted"/>
<dbReference type="EMBL" id="ACXX02000010">
    <property type="protein sequence ID" value="EGD46925.1"/>
    <property type="molecule type" value="Genomic_DNA"/>
</dbReference>
<name>F1TEY7_9FIRM</name>
<gene>
    <name evidence="2" type="ORF">Cpap_1120</name>
</gene>
<dbReference type="AlphaFoldDB" id="F1TEY7"/>
<organism evidence="2 3">
    <name type="scientific">Ruminiclostridium papyrosolvens DSM 2782</name>
    <dbReference type="NCBI Taxonomy" id="588581"/>
    <lineage>
        <taxon>Bacteria</taxon>
        <taxon>Bacillati</taxon>
        <taxon>Bacillota</taxon>
        <taxon>Clostridia</taxon>
        <taxon>Eubacteriales</taxon>
        <taxon>Oscillospiraceae</taxon>
        <taxon>Ruminiclostridium</taxon>
    </lineage>
</organism>
<keyword evidence="1" id="KW-0472">Membrane</keyword>
<dbReference type="RefSeq" id="WP_004620444.1">
    <property type="nucleotide sequence ID" value="NZ_ACXX02000010.1"/>
</dbReference>
<feature type="transmembrane region" description="Helical" evidence="1">
    <location>
        <begin position="36"/>
        <end position="59"/>
    </location>
</feature>